<accession>A0AAD9H0N8</accession>
<dbReference type="AlphaFoldDB" id="A0AAD9H0N8"/>
<feature type="compositionally biased region" description="Acidic residues" evidence="2">
    <location>
        <begin position="487"/>
        <end position="496"/>
    </location>
</feature>
<evidence type="ECO:0000259" key="3">
    <source>
        <dbReference type="PROSITE" id="PS50157"/>
    </source>
</evidence>
<feature type="compositionally biased region" description="Acidic residues" evidence="2">
    <location>
        <begin position="533"/>
        <end position="549"/>
    </location>
</feature>
<feature type="compositionally biased region" description="Acidic residues" evidence="2">
    <location>
        <begin position="586"/>
        <end position="599"/>
    </location>
</feature>
<organism evidence="4 5">
    <name type="scientific">Phytophthora citrophthora</name>
    <dbReference type="NCBI Taxonomy" id="4793"/>
    <lineage>
        <taxon>Eukaryota</taxon>
        <taxon>Sar</taxon>
        <taxon>Stramenopiles</taxon>
        <taxon>Oomycota</taxon>
        <taxon>Peronosporomycetes</taxon>
        <taxon>Peronosporales</taxon>
        <taxon>Peronosporaceae</taxon>
        <taxon>Phytophthora</taxon>
    </lineage>
</organism>
<dbReference type="InterPro" id="IPR013087">
    <property type="entry name" value="Znf_C2H2_type"/>
</dbReference>
<feature type="compositionally biased region" description="Basic and acidic residues" evidence="2">
    <location>
        <begin position="550"/>
        <end position="559"/>
    </location>
</feature>
<dbReference type="PROSITE" id="PS00028">
    <property type="entry name" value="ZINC_FINGER_C2H2_1"/>
    <property type="match status" value="1"/>
</dbReference>
<comment type="caution">
    <text evidence="4">The sequence shown here is derived from an EMBL/GenBank/DDBJ whole genome shotgun (WGS) entry which is preliminary data.</text>
</comment>
<keyword evidence="5" id="KW-1185">Reference proteome</keyword>
<keyword evidence="1" id="KW-0862">Zinc</keyword>
<evidence type="ECO:0000313" key="4">
    <source>
        <dbReference type="EMBL" id="KAK1948402.1"/>
    </source>
</evidence>
<dbReference type="Proteomes" id="UP001259832">
    <property type="component" value="Unassembled WGS sequence"/>
</dbReference>
<dbReference type="EMBL" id="JASMQC010000001">
    <property type="protein sequence ID" value="KAK1948402.1"/>
    <property type="molecule type" value="Genomic_DNA"/>
</dbReference>
<dbReference type="PROSITE" id="PS50157">
    <property type="entry name" value="ZINC_FINGER_C2H2_2"/>
    <property type="match status" value="1"/>
</dbReference>
<feature type="domain" description="C2H2-type" evidence="3">
    <location>
        <begin position="139"/>
        <end position="169"/>
    </location>
</feature>
<feature type="compositionally biased region" description="Basic and acidic residues" evidence="2">
    <location>
        <begin position="600"/>
        <end position="609"/>
    </location>
</feature>
<feature type="compositionally biased region" description="Acidic residues" evidence="2">
    <location>
        <begin position="388"/>
        <end position="397"/>
    </location>
</feature>
<proteinExistence type="predicted"/>
<feature type="compositionally biased region" description="Acidic residues" evidence="2">
    <location>
        <begin position="560"/>
        <end position="577"/>
    </location>
</feature>
<feature type="region of interest" description="Disordered" evidence="2">
    <location>
        <begin position="387"/>
        <end position="410"/>
    </location>
</feature>
<gene>
    <name evidence="4" type="ORF">P3T76_000692</name>
</gene>
<feature type="compositionally biased region" description="Basic and acidic residues" evidence="2">
    <location>
        <begin position="469"/>
        <end position="486"/>
    </location>
</feature>
<dbReference type="GO" id="GO:0008270">
    <property type="term" value="F:zinc ion binding"/>
    <property type="evidence" value="ECO:0007669"/>
    <property type="project" value="UniProtKB-KW"/>
</dbReference>
<evidence type="ECO:0000313" key="5">
    <source>
        <dbReference type="Proteomes" id="UP001259832"/>
    </source>
</evidence>
<sequence length="686" mass="77045">MPRAFTPSPDEAMAEPSAADIAAGIVSPMDIPIRTPIPILHIKTTEYTRKRHYNQSLRHVRKARRLDGIPDMQVNRFRQLQKYPRMRSSFQLPVSDWCTLSKDLQEMDEDFHVSKNYSIPCKCFSCGHLRRWSSTLQPYRCKASICDITFESFTDLFDHQLEVHGAVDPRSSRVINEVFHQQRGRLALPPATVYVGQQYMYPSRAPIPWKSIEELDAEAKVVHGKLKSYNHKCSHMLYRLFNIGYQLVKRTGWSEMERQYELAMEHFYSGMKYPATSRLTHDGCPSVERGRNWLVRDRMEICCCGLKIVLTFCLLLLQTSTDRDDARFLCPIDITDKIEEEPEFVLIDTKRDAAKEATCIEINDEPVGEDAPGNNRTDCENKIFKTDDDVEMMEPEENDSKPATVDEGDSDNEDAVAIKFEAEHAVPAQTEFDFRSDSDETVMSDTGDHNIAELENPANNKDNGSDDVNNARDGDLELKPARKADISDSESDDDNNASEVEGMVEVRKDGTIGDIDSDSDTEEEELKPSKDEEAGDGNDSDSESSEDEVELKPATHGDDDTVNDLDSDTSSDDDEEQELKSSKADTEDDSDSSDDEEEELKPSKGKIEDTFSDSSSEDEDALKPSTGTVDIISDSDSDSGEDQSSSKPIVHEVMSSSEDNGSESDDDPRAPLSQEDIFNQLGVETS</sequence>
<feature type="compositionally biased region" description="Acidic residues" evidence="2">
    <location>
        <begin position="515"/>
        <end position="525"/>
    </location>
</feature>
<evidence type="ECO:0000256" key="2">
    <source>
        <dbReference type="SAM" id="MobiDB-lite"/>
    </source>
</evidence>
<feature type="region of interest" description="Disordered" evidence="2">
    <location>
        <begin position="423"/>
        <end position="686"/>
    </location>
</feature>
<protein>
    <submittedName>
        <fullName evidence="4">Halomucin</fullName>
    </submittedName>
</protein>
<keyword evidence="1" id="KW-0479">Metal-binding</keyword>
<reference evidence="4" key="1">
    <citation type="submission" date="2023-08" db="EMBL/GenBank/DDBJ databases">
        <title>Reference Genome Resource for the Citrus Pathogen Phytophthora citrophthora.</title>
        <authorList>
            <person name="Moller H."/>
            <person name="Coetzee B."/>
            <person name="Rose L.J."/>
            <person name="Van Niekerk J.M."/>
        </authorList>
    </citation>
    <scope>NUCLEOTIDE SEQUENCE</scope>
    <source>
        <strain evidence="4">STE-U-9442</strain>
    </source>
</reference>
<name>A0AAD9H0N8_9STRA</name>
<keyword evidence="1" id="KW-0863">Zinc-finger</keyword>
<feature type="compositionally biased region" description="Polar residues" evidence="2">
    <location>
        <begin position="457"/>
        <end position="468"/>
    </location>
</feature>
<evidence type="ECO:0000256" key="1">
    <source>
        <dbReference type="PROSITE-ProRule" id="PRU00042"/>
    </source>
</evidence>